<evidence type="ECO:0000256" key="2">
    <source>
        <dbReference type="SAM" id="SignalP"/>
    </source>
</evidence>
<feature type="compositionally biased region" description="Low complexity" evidence="1">
    <location>
        <begin position="163"/>
        <end position="179"/>
    </location>
</feature>
<gene>
    <name evidence="4" type="ORF">BKK80_35235</name>
</gene>
<proteinExistence type="predicted"/>
<dbReference type="InterPro" id="IPR023346">
    <property type="entry name" value="Lysozyme-like_dom_sf"/>
</dbReference>
<feature type="signal peptide" evidence="2">
    <location>
        <begin position="1"/>
        <end position="20"/>
    </location>
</feature>
<protein>
    <recommendedName>
        <fullName evidence="3">Transglycosylase SLT domain-containing protein</fullName>
    </recommendedName>
</protein>
<name>A0ABM6FGX0_9BURK</name>
<dbReference type="InterPro" id="IPR008258">
    <property type="entry name" value="Transglycosylase_SLT_dom_1"/>
</dbReference>
<keyword evidence="2" id="KW-0732">Signal</keyword>
<reference evidence="4 5" key="1">
    <citation type="submission" date="2016-10" db="EMBL/GenBank/DDBJ databases">
        <title>Complete genome sequences of three Cupriavidus strains isolated from various Malaysian environments.</title>
        <authorList>
            <person name="Abdullah A.A.-A."/>
            <person name="Shafie N.A.H."/>
            <person name="Lau N.S."/>
        </authorList>
    </citation>
    <scope>NUCLEOTIDE SEQUENCE [LARGE SCALE GENOMIC DNA]</scope>
    <source>
        <strain evidence="4 5">USMAA1020</strain>
        <plasmid evidence="4 5">unnamed1</plasmid>
    </source>
</reference>
<dbReference type="Proteomes" id="UP000177515">
    <property type="component" value="Plasmid unnamed1"/>
</dbReference>
<dbReference type="Gene3D" id="1.10.530.10">
    <property type="match status" value="1"/>
</dbReference>
<evidence type="ECO:0000313" key="4">
    <source>
        <dbReference type="EMBL" id="AOZ11209.1"/>
    </source>
</evidence>
<dbReference type="RefSeq" id="WP_071073869.1">
    <property type="nucleotide sequence ID" value="NZ_CP017756.1"/>
</dbReference>
<evidence type="ECO:0000259" key="3">
    <source>
        <dbReference type="Pfam" id="PF01464"/>
    </source>
</evidence>
<dbReference type="SUPFAM" id="SSF53955">
    <property type="entry name" value="Lysozyme-like"/>
    <property type="match status" value="1"/>
</dbReference>
<keyword evidence="5" id="KW-1185">Reference proteome</keyword>
<keyword evidence="4" id="KW-0614">Plasmid</keyword>
<feature type="region of interest" description="Disordered" evidence="1">
    <location>
        <begin position="160"/>
        <end position="200"/>
    </location>
</feature>
<geneLocation type="plasmid" evidence="4 5">
    <name>unnamed1</name>
</geneLocation>
<feature type="chain" id="PRO_5047006663" description="Transglycosylase SLT domain-containing protein" evidence="2">
    <location>
        <begin position="21"/>
        <end position="200"/>
    </location>
</feature>
<dbReference type="CDD" id="cd13400">
    <property type="entry name" value="LT_IagB-like"/>
    <property type="match status" value="1"/>
</dbReference>
<accession>A0ABM6FGX0</accession>
<sequence>MRTVIGGAVAAMVFHGGALASENCFDQASKRFGRDPWLYYAIAEAESSMRVGIVNDSHYARTKSVGLGLMQIDSRHLKWLSQYGITQETLLTQPCQNVMVGAAVLEEIIGREGATWNAVGAYNAGCTQLKGAACEAARNAYVKRVWRAYQKKFELMGAKGTQPVSAPPAAARRPLRVSSHGSPVAGDQGTQGDAANAGGQ</sequence>
<dbReference type="Pfam" id="PF01464">
    <property type="entry name" value="SLT"/>
    <property type="match status" value="1"/>
</dbReference>
<evidence type="ECO:0000256" key="1">
    <source>
        <dbReference type="SAM" id="MobiDB-lite"/>
    </source>
</evidence>
<evidence type="ECO:0000313" key="5">
    <source>
        <dbReference type="Proteomes" id="UP000177515"/>
    </source>
</evidence>
<organism evidence="4 5">
    <name type="scientific">Cupriavidus malaysiensis</name>
    <dbReference type="NCBI Taxonomy" id="367825"/>
    <lineage>
        <taxon>Bacteria</taxon>
        <taxon>Pseudomonadati</taxon>
        <taxon>Pseudomonadota</taxon>
        <taxon>Betaproteobacteria</taxon>
        <taxon>Burkholderiales</taxon>
        <taxon>Burkholderiaceae</taxon>
        <taxon>Cupriavidus</taxon>
    </lineage>
</organism>
<feature type="domain" description="Transglycosylase SLT" evidence="3">
    <location>
        <begin position="24"/>
        <end position="131"/>
    </location>
</feature>
<dbReference type="EMBL" id="CP017756">
    <property type="protein sequence ID" value="AOZ11209.1"/>
    <property type="molecule type" value="Genomic_DNA"/>
</dbReference>